<evidence type="ECO:0000256" key="4">
    <source>
        <dbReference type="SAM" id="MobiDB-lite"/>
    </source>
</evidence>
<feature type="domain" description="MI" evidence="5">
    <location>
        <begin position="587"/>
        <end position="703"/>
    </location>
</feature>
<feature type="compositionally biased region" description="Basic residues" evidence="4">
    <location>
        <begin position="147"/>
        <end position="160"/>
    </location>
</feature>
<dbReference type="Pfam" id="PF02847">
    <property type="entry name" value="MA3"/>
    <property type="match status" value="1"/>
</dbReference>
<evidence type="ECO:0000313" key="7">
    <source>
        <dbReference type="Proteomes" id="UP001314263"/>
    </source>
</evidence>
<dbReference type="SMART" id="SM00544">
    <property type="entry name" value="MA3"/>
    <property type="match status" value="1"/>
</dbReference>
<dbReference type="Proteomes" id="UP001314263">
    <property type="component" value="Unassembled WGS sequence"/>
</dbReference>
<dbReference type="GO" id="GO:0003723">
    <property type="term" value="F:RNA binding"/>
    <property type="evidence" value="ECO:0007669"/>
    <property type="project" value="InterPro"/>
</dbReference>
<feature type="compositionally biased region" description="Basic and acidic residues" evidence="4">
    <location>
        <begin position="29"/>
        <end position="40"/>
    </location>
</feature>
<dbReference type="PROSITE" id="PS51366">
    <property type="entry name" value="MI"/>
    <property type="match status" value="1"/>
</dbReference>
<feature type="compositionally biased region" description="Acidic residues" evidence="4">
    <location>
        <begin position="229"/>
        <end position="241"/>
    </location>
</feature>
<reference evidence="6 7" key="1">
    <citation type="submission" date="2023-10" db="EMBL/GenBank/DDBJ databases">
        <authorList>
            <person name="Maclean D."/>
            <person name="Macfadyen A."/>
        </authorList>
    </citation>
    <scope>NUCLEOTIDE SEQUENCE [LARGE SCALE GENOMIC DNA]</scope>
</reference>
<gene>
    <name evidence="6" type="ORF">CVIRNUC_009057</name>
</gene>
<dbReference type="PANTHER" id="PTHR18034:SF4">
    <property type="entry name" value="NUCLEOLAR MIF4G DOMAIN-CONTAINING PROTEIN 1"/>
    <property type="match status" value="1"/>
</dbReference>
<dbReference type="PANTHER" id="PTHR18034">
    <property type="entry name" value="CELL CYCLE CONTROL PROTEIN CWF22-RELATED"/>
    <property type="match status" value="1"/>
</dbReference>
<evidence type="ECO:0000256" key="3">
    <source>
        <dbReference type="ARBA" id="ARBA00023242"/>
    </source>
</evidence>
<proteinExistence type="inferred from homology"/>
<sequence length="793" mass="85204">MRHSRGRGGRGRGRGGGSGRHAPQLPFKLRKELEDASGEHRSRKGSGSMFAVSRRKEERKAARHRGRGRGASTSGSRHADGFKHFTSRPEQGQESKPRSAAKRPAEQKARAPPAQKKTKFAELLGHTGPQSTSKEAFAAEGTLQRQLAKKLGIKGKKRKAAPLPETDAVEELDTMFAEGGAASAADEDETDDTSTGASREDSGLLMDGLQSSSDSEGQEDMDGSTSASDIDDDDDDDDSEGTDERSGASSESDVGSDEETDAGKGKHSMPASSMEKYVPPAARGRTGSSAQAASERLAKRVKGLLNRLAEANVQPTVLEAAALLQSEGRRPGMQALTQELLQAVAGGPRATDRFAAVTAAFVSGLAGTAKSSEVVAFFLEAAASRMEAAMKAQDSLAAGNLVAVIAHLYGCKVIDAATVYSLLDHLQHRFSEQDVALIYSLLSIAGFQLRADDPAAMKDFVQSAHSRSAEASGDGNLSTRAQVLLGLVLDIKNNRQRSQGTGGPLTISSVLSAGVLKWLRGCGIDEVQLRNLTWQMVLQPNKKGLWWQPTAGGMRASQPSALAASLADAEGGAELLRLAAAQRMSTESRRAVFCVVMGSQDAVDASERLLRLPLKGEAQREVVRVTVECCLQEQTWNGYYAQLLGSLVRAVKGHRITLQFCLWDLIKQLKDESVRRMLNLARLIATLIASKAIQITVLKVVNFTDVMSEQQLLFWRVMFEELLQKQKDNSAAQDAFSKFSGPAGALSAERADLTMFLRRQIGPWLARKHSQDDVLLGKLRAAELGLSMAAAMR</sequence>
<keyword evidence="3" id="KW-0539">Nucleus</keyword>
<comment type="subcellular location">
    <subcellularLocation>
        <location evidence="1">Nucleus</location>
        <location evidence="1">Nucleolus</location>
    </subcellularLocation>
</comment>
<evidence type="ECO:0000313" key="6">
    <source>
        <dbReference type="EMBL" id="CAK0785845.1"/>
    </source>
</evidence>
<organism evidence="6 7">
    <name type="scientific">Coccomyxa viridis</name>
    <dbReference type="NCBI Taxonomy" id="1274662"/>
    <lineage>
        <taxon>Eukaryota</taxon>
        <taxon>Viridiplantae</taxon>
        <taxon>Chlorophyta</taxon>
        <taxon>core chlorophytes</taxon>
        <taxon>Trebouxiophyceae</taxon>
        <taxon>Trebouxiophyceae incertae sedis</taxon>
        <taxon>Coccomyxaceae</taxon>
        <taxon>Coccomyxa</taxon>
    </lineage>
</organism>
<dbReference type="InterPro" id="IPR003890">
    <property type="entry name" value="MIF4G-like_typ-3"/>
</dbReference>
<keyword evidence="7" id="KW-1185">Reference proteome</keyword>
<feature type="compositionally biased region" description="Basic and acidic residues" evidence="4">
    <location>
        <begin position="91"/>
        <end position="109"/>
    </location>
</feature>
<dbReference type="GO" id="GO:0005730">
    <property type="term" value="C:nucleolus"/>
    <property type="evidence" value="ECO:0007669"/>
    <property type="project" value="UniProtKB-SubCell"/>
</dbReference>
<name>A0AAV1IHB7_9CHLO</name>
<accession>A0AAV1IHB7</accession>
<dbReference type="GO" id="GO:0042274">
    <property type="term" value="P:ribosomal small subunit biogenesis"/>
    <property type="evidence" value="ECO:0007669"/>
    <property type="project" value="TreeGrafter"/>
</dbReference>
<feature type="region of interest" description="Disordered" evidence="4">
    <location>
        <begin position="1"/>
        <end position="294"/>
    </location>
</feature>
<evidence type="ECO:0000256" key="1">
    <source>
        <dbReference type="ARBA" id="ARBA00004604"/>
    </source>
</evidence>
<comment type="caution">
    <text evidence="6">The sequence shown here is derived from an EMBL/GenBank/DDBJ whole genome shotgun (WGS) entry which is preliminary data.</text>
</comment>
<feature type="compositionally biased region" description="Basic residues" evidence="4">
    <location>
        <begin position="1"/>
        <end position="13"/>
    </location>
</feature>
<dbReference type="InterPro" id="IPR003891">
    <property type="entry name" value="Initiation_fac_eIF4g_MI"/>
</dbReference>
<dbReference type="SUPFAM" id="SSF48371">
    <property type="entry name" value="ARM repeat"/>
    <property type="match status" value="1"/>
</dbReference>
<protein>
    <recommendedName>
        <fullName evidence="5">MI domain-containing protein</fullName>
    </recommendedName>
</protein>
<dbReference type="InterPro" id="IPR016024">
    <property type="entry name" value="ARM-type_fold"/>
</dbReference>
<dbReference type="Pfam" id="PF02854">
    <property type="entry name" value="MIF4G"/>
    <property type="match status" value="1"/>
</dbReference>
<dbReference type="SMART" id="SM00543">
    <property type="entry name" value="MIF4G"/>
    <property type="match status" value="1"/>
</dbReference>
<evidence type="ECO:0000256" key="2">
    <source>
        <dbReference type="ARBA" id="ARBA00006856"/>
    </source>
</evidence>
<dbReference type="Gene3D" id="1.25.40.180">
    <property type="match status" value="1"/>
</dbReference>
<dbReference type="AlphaFoldDB" id="A0AAV1IHB7"/>
<evidence type="ECO:0000259" key="5">
    <source>
        <dbReference type="PROSITE" id="PS51366"/>
    </source>
</evidence>
<comment type="similarity">
    <text evidence="2">Belongs to the CWC22 family.</text>
</comment>
<dbReference type="EMBL" id="CAUYUE010000013">
    <property type="protein sequence ID" value="CAK0785845.1"/>
    <property type="molecule type" value="Genomic_DNA"/>
</dbReference>
<dbReference type="InterPro" id="IPR050781">
    <property type="entry name" value="CWC22_splicing_factor"/>
</dbReference>